<dbReference type="RefSeq" id="WP_234687845.1">
    <property type="nucleotide sequence ID" value="NZ_CAHPRW010000004.1"/>
</dbReference>
<protein>
    <submittedName>
        <fullName evidence="3">ComE operon protein 2</fullName>
    </submittedName>
</protein>
<dbReference type="PANTHER" id="PTHR11086">
    <property type="entry name" value="DEOXYCYTIDYLATE DEAMINASE-RELATED"/>
    <property type="match status" value="1"/>
</dbReference>
<comment type="caution">
    <text evidence="3">The sequence shown here is derived from an EMBL/GenBank/DDBJ whole genome shotgun (WGS) entry which is preliminary data.</text>
</comment>
<organism evidence="3 4">
    <name type="scientific">Comamonas aquatica</name>
    <dbReference type="NCBI Taxonomy" id="225991"/>
    <lineage>
        <taxon>Bacteria</taxon>
        <taxon>Pseudomonadati</taxon>
        <taxon>Pseudomonadota</taxon>
        <taxon>Betaproteobacteria</taxon>
        <taxon>Burkholderiales</taxon>
        <taxon>Comamonadaceae</taxon>
        <taxon>Comamonas</taxon>
    </lineage>
</organism>
<dbReference type="AlphaFoldDB" id="A0AA35GIJ3"/>
<dbReference type="PROSITE" id="PS51747">
    <property type="entry name" value="CYT_DCMP_DEAMINASES_2"/>
    <property type="match status" value="1"/>
</dbReference>
<dbReference type="GO" id="GO:0005737">
    <property type="term" value="C:cytoplasm"/>
    <property type="evidence" value="ECO:0007669"/>
    <property type="project" value="TreeGrafter"/>
</dbReference>
<name>A0AA35GIJ3_9BURK</name>
<evidence type="ECO:0000259" key="2">
    <source>
        <dbReference type="PROSITE" id="PS51747"/>
    </source>
</evidence>
<dbReference type="EMBL" id="CAHPSC010000010">
    <property type="protein sequence ID" value="CAB5674837.1"/>
    <property type="molecule type" value="Genomic_DNA"/>
</dbReference>
<dbReference type="Proteomes" id="UP000834458">
    <property type="component" value="Unassembled WGS sequence"/>
</dbReference>
<dbReference type="PANTHER" id="PTHR11086:SF18">
    <property type="entry name" value="DEOXYCYTIDYLATE DEAMINASE"/>
    <property type="match status" value="1"/>
</dbReference>
<dbReference type="Gene3D" id="3.40.140.10">
    <property type="entry name" value="Cytidine Deaminase, domain 2"/>
    <property type="match status" value="1"/>
</dbReference>
<dbReference type="InterPro" id="IPR015517">
    <property type="entry name" value="dCMP_deaminase-rel"/>
</dbReference>
<dbReference type="GO" id="GO:0004132">
    <property type="term" value="F:dCMP deaminase activity"/>
    <property type="evidence" value="ECO:0007669"/>
    <property type="project" value="TreeGrafter"/>
</dbReference>
<dbReference type="InterPro" id="IPR016193">
    <property type="entry name" value="Cytidine_deaminase-like"/>
</dbReference>
<dbReference type="InterPro" id="IPR002125">
    <property type="entry name" value="CMP_dCMP_dom"/>
</dbReference>
<sequence length="253" mass="28302">MTKQLVKYVTLMQHPGLVTPTPEERCMQSAVVARSNSGCISRQVGAVVTDSNYSIKSIGWNDVPQGQVPCILRNVSHAYNGIYDKGSYSKYELGNEKFKKILIQEFSMNELTNGRNISFCFKSVYTKTDEKLKGNQVHTRSLHAEENAFLQIAKYGGQSIIGGNLFTTASPCELCAKKAYQLGIKNIFYIDPYPGIASEHILNSGENNPNLKLFAGAVRSAYHRLYEPLMPYKDELSIMLKADDKLAFTDTDY</sequence>
<dbReference type="SUPFAM" id="SSF53927">
    <property type="entry name" value="Cytidine deaminase-like"/>
    <property type="match status" value="1"/>
</dbReference>
<evidence type="ECO:0000313" key="3">
    <source>
        <dbReference type="EMBL" id="CAB5674837.1"/>
    </source>
</evidence>
<feature type="domain" description="CMP/dCMP-type deaminase" evidence="2">
    <location>
        <begin position="21"/>
        <end position="207"/>
    </location>
</feature>
<dbReference type="Pfam" id="PF00383">
    <property type="entry name" value="dCMP_cyt_deam_1"/>
    <property type="match status" value="1"/>
</dbReference>
<evidence type="ECO:0000256" key="1">
    <source>
        <dbReference type="ARBA" id="ARBA00022801"/>
    </source>
</evidence>
<keyword evidence="1" id="KW-0378">Hydrolase</keyword>
<evidence type="ECO:0000313" key="4">
    <source>
        <dbReference type="Proteomes" id="UP000834458"/>
    </source>
</evidence>
<accession>A0AA35GIJ3</accession>
<proteinExistence type="predicted"/>
<gene>
    <name evidence="3" type="ORF">GHA_01067</name>
</gene>
<reference evidence="3" key="1">
    <citation type="submission" date="2020-05" db="EMBL/GenBank/DDBJ databases">
        <authorList>
            <person name="Delgado-Blas J."/>
        </authorList>
    </citation>
    <scope>NUCLEOTIDE SEQUENCE</scope>
    <source>
        <strain evidence="3">BB1454</strain>
    </source>
</reference>